<reference evidence="2" key="1">
    <citation type="submission" date="2025-08" db="UniProtKB">
        <authorList>
            <consortium name="Ensembl"/>
        </authorList>
    </citation>
    <scope>IDENTIFICATION</scope>
</reference>
<feature type="chain" id="PRO_5034505559" evidence="1">
    <location>
        <begin position="28"/>
        <end position="55"/>
    </location>
</feature>
<dbReference type="Proteomes" id="UP000694415">
    <property type="component" value="Unplaced"/>
</dbReference>
<reference evidence="2" key="2">
    <citation type="submission" date="2025-09" db="UniProtKB">
        <authorList>
            <consortium name="Ensembl"/>
        </authorList>
    </citation>
    <scope>IDENTIFICATION</scope>
</reference>
<keyword evidence="3" id="KW-1185">Reference proteome</keyword>
<organism evidence="2 3">
    <name type="scientific">Mus spicilegus</name>
    <name type="common">Mound-building mouse</name>
    <dbReference type="NCBI Taxonomy" id="10103"/>
    <lineage>
        <taxon>Eukaryota</taxon>
        <taxon>Metazoa</taxon>
        <taxon>Chordata</taxon>
        <taxon>Craniata</taxon>
        <taxon>Vertebrata</taxon>
        <taxon>Euteleostomi</taxon>
        <taxon>Mammalia</taxon>
        <taxon>Eutheria</taxon>
        <taxon>Euarchontoglires</taxon>
        <taxon>Glires</taxon>
        <taxon>Rodentia</taxon>
        <taxon>Myomorpha</taxon>
        <taxon>Muroidea</taxon>
        <taxon>Muridae</taxon>
        <taxon>Murinae</taxon>
        <taxon>Mus</taxon>
        <taxon>Mus</taxon>
    </lineage>
</organism>
<evidence type="ECO:0000313" key="3">
    <source>
        <dbReference type="Proteomes" id="UP000694415"/>
    </source>
</evidence>
<accession>A0A8C6I404</accession>
<evidence type="ECO:0000313" key="2">
    <source>
        <dbReference type="Ensembl" id="ENSMSIP00000030504.1"/>
    </source>
</evidence>
<proteinExistence type="predicted"/>
<evidence type="ECO:0000256" key="1">
    <source>
        <dbReference type="SAM" id="SignalP"/>
    </source>
</evidence>
<protein>
    <submittedName>
        <fullName evidence="2">Uncharacterized protein</fullName>
    </submittedName>
</protein>
<sequence length="55" mass="6220">MLFQIFFLIPVTLNVVFLFSLCKDTASSMIQLVKCFDSKLFSSPRSSLFPLTLAI</sequence>
<keyword evidence="1" id="KW-0732">Signal</keyword>
<dbReference type="Ensembl" id="ENSMSIT00000038415.1">
    <property type="protein sequence ID" value="ENSMSIP00000030504.1"/>
    <property type="gene ID" value="ENSMSIG00000025553.1"/>
</dbReference>
<dbReference type="AlphaFoldDB" id="A0A8C6I404"/>
<name>A0A8C6I404_MUSSI</name>
<feature type="signal peptide" evidence="1">
    <location>
        <begin position="1"/>
        <end position="27"/>
    </location>
</feature>